<dbReference type="PANTHER" id="PTHR21266:SF60">
    <property type="entry name" value="3-KETOSTEROID-9-ALPHA-MONOOXYGENASE, OXYGENASE COMPONENT"/>
    <property type="match status" value="1"/>
</dbReference>
<dbReference type="EMBL" id="PXYL01000001">
    <property type="protein sequence ID" value="PSJ63572.1"/>
    <property type="molecule type" value="Genomic_DNA"/>
</dbReference>
<dbReference type="InterPro" id="IPR044043">
    <property type="entry name" value="VanA_C_cat"/>
</dbReference>
<dbReference type="Proteomes" id="UP000240653">
    <property type="component" value="Unassembled WGS sequence"/>
</dbReference>
<evidence type="ECO:0000259" key="2">
    <source>
        <dbReference type="Pfam" id="PF19112"/>
    </source>
</evidence>
<dbReference type="OrthoDB" id="9769355at2"/>
<dbReference type="SUPFAM" id="SSF55961">
    <property type="entry name" value="Bet v1-like"/>
    <property type="match status" value="1"/>
</dbReference>
<sequence>MPETIPCSDRVLLNDWHVVADRSMLSPHAPIFTRLLGVDLRIDSSDRHGTQLVRADTGETVKTVTKYGFVWACLGTPERDILYIPQADEPDRYLVTGGSIAVKVSGLRAVENFLDMGHFPFVHTGWLGDEPHTEVAPYRVELTEDGEVLATDCKFYQPVASPTATEGFIVDYVYKVIRPYTVALYKSNPIQKERLDVITLFVQPVDEENCVAHPFLCYLREGIDEASIRSFMQLIFAQDKPILENQMPKRLPLDPRAETPIRADAVSVYYRRWLRDRAVTYGAIPARP</sequence>
<dbReference type="GO" id="GO:0016491">
    <property type="term" value="F:oxidoreductase activity"/>
    <property type="evidence" value="ECO:0007669"/>
    <property type="project" value="UniProtKB-KW"/>
</dbReference>
<dbReference type="PANTHER" id="PTHR21266">
    <property type="entry name" value="IRON-SULFUR DOMAIN CONTAINING PROTEIN"/>
    <property type="match status" value="1"/>
</dbReference>
<accession>A0A2P7SM52</accession>
<feature type="domain" description="Vanillate O-demethylase oxygenase-like C-terminal catalytic" evidence="2">
    <location>
        <begin position="109"/>
        <end position="276"/>
    </location>
</feature>
<dbReference type="InterPro" id="IPR050584">
    <property type="entry name" value="Cholesterol_7-desaturase"/>
</dbReference>
<comment type="caution">
    <text evidence="3">The sequence shown here is derived from an EMBL/GenBank/DDBJ whole genome shotgun (WGS) entry which is preliminary data.</text>
</comment>
<dbReference type="Pfam" id="PF19112">
    <property type="entry name" value="VanA_C"/>
    <property type="match status" value="1"/>
</dbReference>
<dbReference type="AlphaFoldDB" id="A0A2P7SM52"/>
<name>A0A2P7SM52_9HYPH</name>
<keyword evidence="1" id="KW-0560">Oxidoreductase</keyword>
<evidence type="ECO:0000313" key="4">
    <source>
        <dbReference type="Proteomes" id="UP000240653"/>
    </source>
</evidence>
<organism evidence="3 4">
    <name type="scientific">Pseudaminobacter soli</name>
    <name type="common">ex Li et al. 2025</name>
    <dbReference type="NCBI Taxonomy" id="1295366"/>
    <lineage>
        <taxon>Bacteria</taxon>
        <taxon>Pseudomonadati</taxon>
        <taxon>Pseudomonadota</taxon>
        <taxon>Alphaproteobacteria</taxon>
        <taxon>Hyphomicrobiales</taxon>
        <taxon>Phyllobacteriaceae</taxon>
        <taxon>Pseudaminobacter</taxon>
    </lineage>
</organism>
<dbReference type="RefSeq" id="WP_106721883.1">
    <property type="nucleotide sequence ID" value="NZ_PXYL01000001.1"/>
</dbReference>
<protein>
    <submittedName>
        <fullName evidence="3">(2Fe-2S)-binding protein</fullName>
    </submittedName>
</protein>
<proteinExistence type="predicted"/>
<gene>
    <name evidence="3" type="ORF">C7I85_00070</name>
</gene>
<evidence type="ECO:0000313" key="3">
    <source>
        <dbReference type="EMBL" id="PSJ63572.1"/>
    </source>
</evidence>
<keyword evidence="4" id="KW-1185">Reference proteome</keyword>
<evidence type="ECO:0000256" key="1">
    <source>
        <dbReference type="ARBA" id="ARBA00023002"/>
    </source>
</evidence>
<reference evidence="3 4" key="1">
    <citation type="submission" date="2018-03" db="EMBL/GenBank/DDBJ databases">
        <title>The draft genome of Mesorhizobium soli JCM 19897.</title>
        <authorList>
            <person name="Li L."/>
            <person name="Liu L."/>
            <person name="Liang L."/>
            <person name="Wang T."/>
            <person name="Zhang X."/>
        </authorList>
    </citation>
    <scope>NUCLEOTIDE SEQUENCE [LARGE SCALE GENOMIC DNA]</scope>
    <source>
        <strain evidence="3 4">JCM 19897</strain>
    </source>
</reference>
<dbReference type="Gene3D" id="3.90.380.10">
    <property type="entry name" value="Naphthalene 1,2-dioxygenase Alpha Subunit, Chain A, domain 1"/>
    <property type="match status" value="1"/>
</dbReference>